<reference evidence="7 8" key="1">
    <citation type="submission" date="2018-11" db="EMBL/GenBank/DDBJ databases">
        <title>The draft genome sequence of Amphritea opalescens ANRC-JH13T.</title>
        <authorList>
            <person name="Fang Z."/>
            <person name="Zhang Y."/>
            <person name="Han X."/>
        </authorList>
    </citation>
    <scope>NUCLEOTIDE SEQUENCE [LARGE SCALE GENOMIC DNA]</scope>
    <source>
        <strain evidence="7 8">ANRC-JH13</strain>
    </source>
</reference>
<dbReference type="Gene3D" id="3.30.1330.60">
    <property type="entry name" value="OmpA-like domain"/>
    <property type="match status" value="1"/>
</dbReference>
<dbReference type="RefSeq" id="WP_126160088.1">
    <property type="nucleotide sequence ID" value="NZ_RQXW01000029.1"/>
</dbReference>
<proteinExistence type="predicted"/>
<evidence type="ECO:0000256" key="4">
    <source>
        <dbReference type="PROSITE-ProRule" id="PRU00473"/>
    </source>
</evidence>
<dbReference type="InterPro" id="IPR002368">
    <property type="entry name" value="OmpA"/>
</dbReference>
<dbReference type="AlphaFoldDB" id="A0A430KLH2"/>
<accession>A0A430KLH2</accession>
<name>A0A430KLH2_9GAMM</name>
<dbReference type="InterPro" id="IPR050330">
    <property type="entry name" value="Bact_OuterMem_StrucFunc"/>
</dbReference>
<evidence type="ECO:0000256" key="5">
    <source>
        <dbReference type="SAM" id="SignalP"/>
    </source>
</evidence>
<dbReference type="CDD" id="cd07185">
    <property type="entry name" value="OmpA_C-like"/>
    <property type="match status" value="1"/>
</dbReference>
<comment type="subcellular location">
    <subcellularLocation>
        <location evidence="1">Cell outer membrane</location>
    </subcellularLocation>
</comment>
<dbReference type="PANTHER" id="PTHR30329:SF21">
    <property type="entry name" value="LIPOPROTEIN YIAD-RELATED"/>
    <property type="match status" value="1"/>
</dbReference>
<comment type="caution">
    <text evidence="7">The sequence shown here is derived from an EMBL/GenBank/DDBJ whole genome shotgun (WGS) entry which is preliminary data.</text>
</comment>
<dbReference type="GO" id="GO:0015288">
    <property type="term" value="F:porin activity"/>
    <property type="evidence" value="ECO:0007669"/>
    <property type="project" value="InterPro"/>
</dbReference>
<feature type="domain" description="OmpA-like" evidence="6">
    <location>
        <begin position="167"/>
        <end position="294"/>
    </location>
</feature>
<dbReference type="GO" id="GO:0009279">
    <property type="term" value="C:cell outer membrane"/>
    <property type="evidence" value="ECO:0007669"/>
    <property type="project" value="UniProtKB-SubCell"/>
</dbReference>
<dbReference type="InterPro" id="IPR006665">
    <property type="entry name" value="OmpA-like"/>
</dbReference>
<evidence type="ECO:0000313" key="7">
    <source>
        <dbReference type="EMBL" id="RTE64284.1"/>
    </source>
</evidence>
<feature type="chain" id="PRO_5019369443" description="OmpA-like domain-containing protein" evidence="5">
    <location>
        <begin position="21"/>
        <end position="299"/>
    </location>
</feature>
<keyword evidence="8" id="KW-1185">Reference proteome</keyword>
<evidence type="ECO:0000256" key="1">
    <source>
        <dbReference type="ARBA" id="ARBA00004442"/>
    </source>
</evidence>
<gene>
    <name evidence="7" type="ORF">EH243_18205</name>
</gene>
<feature type="signal peptide" evidence="5">
    <location>
        <begin position="1"/>
        <end position="20"/>
    </location>
</feature>
<evidence type="ECO:0000256" key="2">
    <source>
        <dbReference type="ARBA" id="ARBA00023136"/>
    </source>
</evidence>
<dbReference type="InterPro" id="IPR006664">
    <property type="entry name" value="OMP_bac"/>
</dbReference>
<evidence type="ECO:0000259" key="6">
    <source>
        <dbReference type="PROSITE" id="PS51123"/>
    </source>
</evidence>
<protein>
    <recommendedName>
        <fullName evidence="6">OmpA-like domain-containing protein</fullName>
    </recommendedName>
</protein>
<sequence length="299" mass="32910">MLTKALFIFCLSTSIFLASGCSTSTPNYLIGPKETIQESHISPSFNQAELIVYRTDIDADNFDANSVLVTHDQRVVGGLMPGQYLVSSLCFGDNELTLKTTEDIKQSINFKSTPDKDLFVKIVSASKGVIRFELVNEAIAQDELTNLEYKSFLANRNFPQCSPEKEVILKEIDLNADALFAFDGGMLSDLVAKNRLDKLVEEVSAFDMKSNRVVVVGYADRLGSDTHNQTLSERRAKTVASYLISHGVPGDIQAIGFGSAEPITTNCSDSLARPELIKCLQPDRRVSVQLIGHYESQAK</sequence>
<dbReference type="EMBL" id="RQXW01000029">
    <property type="protein sequence ID" value="RTE64284.1"/>
    <property type="molecule type" value="Genomic_DNA"/>
</dbReference>
<dbReference type="PANTHER" id="PTHR30329">
    <property type="entry name" value="STATOR ELEMENT OF FLAGELLAR MOTOR COMPLEX"/>
    <property type="match status" value="1"/>
</dbReference>
<dbReference type="InterPro" id="IPR036737">
    <property type="entry name" value="OmpA-like_sf"/>
</dbReference>
<keyword evidence="3" id="KW-0998">Cell outer membrane</keyword>
<dbReference type="PROSITE" id="PS51123">
    <property type="entry name" value="OMPA_2"/>
    <property type="match status" value="1"/>
</dbReference>
<dbReference type="PROSITE" id="PS51257">
    <property type="entry name" value="PROKAR_LIPOPROTEIN"/>
    <property type="match status" value="1"/>
</dbReference>
<dbReference type="PRINTS" id="PR01021">
    <property type="entry name" value="OMPADOMAIN"/>
</dbReference>
<dbReference type="OrthoDB" id="1149075at2"/>
<dbReference type="Proteomes" id="UP000283087">
    <property type="component" value="Unassembled WGS sequence"/>
</dbReference>
<keyword evidence="2 4" id="KW-0472">Membrane</keyword>
<dbReference type="SUPFAM" id="SSF103088">
    <property type="entry name" value="OmpA-like"/>
    <property type="match status" value="1"/>
</dbReference>
<dbReference type="Pfam" id="PF00691">
    <property type="entry name" value="OmpA"/>
    <property type="match status" value="1"/>
</dbReference>
<keyword evidence="5" id="KW-0732">Signal</keyword>
<dbReference type="PRINTS" id="PR01022">
    <property type="entry name" value="OUTRMMBRANEA"/>
</dbReference>
<evidence type="ECO:0000313" key="8">
    <source>
        <dbReference type="Proteomes" id="UP000283087"/>
    </source>
</evidence>
<organism evidence="7 8">
    <name type="scientific">Amphritea opalescens</name>
    <dbReference type="NCBI Taxonomy" id="2490544"/>
    <lineage>
        <taxon>Bacteria</taxon>
        <taxon>Pseudomonadati</taxon>
        <taxon>Pseudomonadota</taxon>
        <taxon>Gammaproteobacteria</taxon>
        <taxon>Oceanospirillales</taxon>
        <taxon>Oceanospirillaceae</taxon>
        <taxon>Amphritea</taxon>
    </lineage>
</organism>
<evidence type="ECO:0000256" key="3">
    <source>
        <dbReference type="ARBA" id="ARBA00023237"/>
    </source>
</evidence>